<protein>
    <submittedName>
        <fullName evidence="2">General secretion pathway protein I</fullName>
    </submittedName>
</protein>
<evidence type="ECO:0000313" key="3">
    <source>
        <dbReference type="Proteomes" id="UP001180825"/>
    </source>
</evidence>
<reference evidence="2 3" key="1">
    <citation type="submission" date="2023-07" db="EMBL/GenBank/DDBJ databases">
        <title>Sorghum-associated microbial communities from plants grown in Nebraska, USA.</title>
        <authorList>
            <person name="Schachtman D."/>
        </authorList>
    </citation>
    <scope>NUCLEOTIDE SEQUENCE [LARGE SCALE GENOMIC DNA]</scope>
    <source>
        <strain evidence="2 3">BE316</strain>
    </source>
</reference>
<organism evidence="2 3">
    <name type="scientific">Roseateles asaccharophilus</name>
    <dbReference type="NCBI Taxonomy" id="582607"/>
    <lineage>
        <taxon>Bacteria</taxon>
        <taxon>Pseudomonadati</taxon>
        <taxon>Pseudomonadota</taxon>
        <taxon>Betaproteobacteria</taxon>
        <taxon>Burkholderiales</taxon>
        <taxon>Sphaerotilaceae</taxon>
        <taxon>Roseateles</taxon>
    </lineage>
</organism>
<proteinExistence type="predicted"/>
<keyword evidence="3" id="KW-1185">Reference proteome</keyword>
<evidence type="ECO:0000256" key="1">
    <source>
        <dbReference type="SAM" id="MobiDB-lite"/>
    </source>
</evidence>
<name>A0ABU2ABZ2_9BURK</name>
<gene>
    <name evidence="2" type="ORF">J2X21_003874</name>
</gene>
<dbReference type="Proteomes" id="UP001180825">
    <property type="component" value="Unassembled WGS sequence"/>
</dbReference>
<accession>A0ABU2ABZ2</accession>
<sequence length="148" mass="16058">MLEVVVALVILSTSGLALFSWISQNLATATRLQQSQARSQLQLEGVSWLSTINPAVEPDGERELSGMRLAWRATLIEPMRPEFDYGGGLLPRWILGLYRVEASVTRIDTGLRADWVQVVTGWKLATYSSGGSPNVSNSIGSPSAGAQR</sequence>
<feature type="region of interest" description="Disordered" evidence="1">
    <location>
        <begin position="128"/>
        <end position="148"/>
    </location>
</feature>
<comment type="caution">
    <text evidence="2">The sequence shown here is derived from an EMBL/GenBank/DDBJ whole genome shotgun (WGS) entry which is preliminary data.</text>
</comment>
<dbReference type="EMBL" id="JAVDXV010000008">
    <property type="protein sequence ID" value="MDR7334710.1"/>
    <property type="molecule type" value="Genomic_DNA"/>
</dbReference>
<evidence type="ECO:0000313" key="2">
    <source>
        <dbReference type="EMBL" id="MDR7334710.1"/>
    </source>
</evidence>